<protein>
    <recommendedName>
        <fullName evidence="1">Glycosyl transferase family 1 domain-containing protein</fullName>
    </recommendedName>
</protein>
<sequence length="152" mass="17121">MAGNNDKITRTIRNMKLHERVFTLDFGVDLDTFKPTPFPKKFIVGWIGHQGRKLKRYKMAVEACKKAGVPLRVAGHIYGKNYIPHKQMPRFYKDVSCLLITSESEAHPLIYPEALASGRPVVSTLVGDIPKTAKNGKNGFYFSSQMHSKPDS</sequence>
<dbReference type="Pfam" id="PF00534">
    <property type="entry name" value="Glycos_transf_1"/>
    <property type="match status" value="1"/>
</dbReference>
<dbReference type="EMBL" id="BART01012065">
    <property type="protein sequence ID" value="GAG76610.1"/>
    <property type="molecule type" value="Genomic_DNA"/>
</dbReference>
<proteinExistence type="predicted"/>
<feature type="non-terminal residue" evidence="2">
    <location>
        <position position="152"/>
    </location>
</feature>
<accession>X1A3G1</accession>
<dbReference type="InterPro" id="IPR001296">
    <property type="entry name" value="Glyco_trans_1"/>
</dbReference>
<gene>
    <name evidence="2" type="ORF">S01H4_25376</name>
</gene>
<organism evidence="2">
    <name type="scientific">marine sediment metagenome</name>
    <dbReference type="NCBI Taxonomy" id="412755"/>
    <lineage>
        <taxon>unclassified sequences</taxon>
        <taxon>metagenomes</taxon>
        <taxon>ecological metagenomes</taxon>
    </lineage>
</organism>
<dbReference type="SUPFAM" id="SSF53756">
    <property type="entry name" value="UDP-Glycosyltransferase/glycogen phosphorylase"/>
    <property type="match status" value="1"/>
</dbReference>
<reference evidence="2" key="1">
    <citation type="journal article" date="2014" name="Front. Microbiol.">
        <title>High frequency of phylogenetically diverse reductive dehalogenase-homologous genes in deep subseafloor sedimentary metagenomes.</title>
        <authorList>
            <person name="Kawai M."/>
            <person name="Futagami T."/>
            <person name="Toyoda A."/>
            <person name="Takaki Y."/>
            <person name="Nishi S."/>
            <person name="Hori S."/>
            <person name="Arai W."/>
            <person name="Tsubouchi T."/>
            <person name="Morono Y."/>
            <person name="Uchiyama I."/>
            <person name="Ito T."/>
            <person name="Fujiyama A."/>
            <person name="Inagaki F."/>
            <person name="Takami H."/>
        </authorList>
    </citation>
    <scope>NUCLEOTIDE SEQUENCE</scope>
    <source>
        <strain evidence="2">Expedition CK06-06</strain>
    </source>
</reference>
<comment type="caution">
    <text evidence="2">The sequence shown here is derived from an EMBL/GenBank/DDBJ whole genome shotgun (WGS) entry which is preliminary data.</text>
</comment>
<evidence type="ECO:0000259" key="1">
    <source>
        <dbReference type="Pfam" id="PF00534"/>
    </source>
</evidence>
<dbReference type="AlphaFoldDB" id="X1A3G1"/>
<dbReference type="Gene3D" id="3.40.50.2000">
    <property type="entry name" value="Glycogen Phosphorylase B"/>
    <property type="match status" value="1"/>
</dbReference>
<name>X1A3G1_9ZZZZ</name>
<dbReference type="GO" id="GO:0016757">
    <property type="term" value="F:glycosyltransferase activity"/>
    <property type="evidence" value="ECO:0007669"/>
    <property type="project" value="InterPro"/>
</dbReference>
<feature type="domain" description="Glycosyl transferase family 1" evidence="1">
    <location>
        <begin position="76"/>
        <end position="144"/>
    </location>
</feature>
<evidence type="ECO:0000313" key="2">
    <source>
        <dbReference type="EMBL" id="GAG76610.1"/>
    </source>
</evidence>